<dbReference type="EMBL" id="VBWP01000001">
    <property type="protein sequence ID" value="TLG77084.1"/>
    <property type="molecule type" value="Genomic_DNA"/>
</dbReference>
<evidence type="ECO:0000313" key="2">
    <source>
        <dbReference type="EMBL" id="TLG77084.1"/>
    </source>
</evidence>
<feature type="transmembrane region" description="Helical" evidence="1">
    <location>
        <begin position="12"/>
        <end position="31"/>
    </location>
</feature>
<dbReference type="AlphaFoldDB" id="A0A5R8QH41"/>
<accession>A0A5R8QH41</accession>
<protein>
    <submittedName>
        <fullName evidence="2">Uncharacterized protein</fullName>
    </submittedName>
</protein>
<proteinExistence type="predicted"/>
<dbReference type="RefSeq" id="WP_138189696.1">
    <property type="nucleotide sequence ID" value="NZ_VBWP01000001.1"/>
</dbReference>
<organism evidence="2 3">
    <name type="scientific">Culicoidibacter larvae</name>
    <dbReference type="NCBI Taxonomy" id="2579976"/>
    <lineage>
        <taxon>Bacteria</taxon>
        <taxon>Bacillati</taxon>
        <taxon>Bacillota</taxon>
        <taxon>Culicoidibacteria</taxon>
        <taxon>Culicoidibacterales</taxon>
        <taxon>Culicoidibacteraceae</taxon>
        <taxon>Culicoidibacter</taxon>
    </lineage>
</organism>
<dbReference type="Proteomes" id="UP000306912">
    <property type="component" value="Unassembled WGS sequence"/>
</dbReference>
<dbReference type="InParanoid" id="A0A5R8QH41"/>
<evidence type="ECO:0000256" key="1">
    <source>
        <dbReference type="SAM" id="Phobius"/>
    </source>
</evidence>
<comment type="caution">
    <text evidence="2">The sequence shown here is derived from an EMBL/GenBank/DDBJ whole genome shotgun (WGS) entry which is preliminary data.</text>
</comment>
<reference evidence="2 3" key="1">
    <citation type="submission" date="2019-05" db="EMBL/GenBank/DDBJ databases">
        <title>Culicoidintestinum kansasii gen. nov., sp. nov. from the gastrointestinal tract of the biting midge, Culicoides sonorensis.</title>
        <authorList>
            <person name="Neupane S."/>
            <person name="Ghosh A."/>
            <person name="Gunther S."/>
            <person name="Martin K."/>
            <person name="Zurek L."/>
        </authorList>
    </citation>
    <scope>NUCLEOTIDE SEQUENCE [LARGE SCALE GENOMIC DNA]</scope>
    <source>
        <strain evidence="2 3">CS-1</strain>
    </source>
</reference>
<name>A0A5R8QH41_9FIRM</name>
<gene>
    <name evidence="2" type="ORF">FEZ08_00265</name>
</gene>
<keyword evidence="3" id="KW-1185">Reference proteome</keyword>
<keyword evidence="1" id="KW-1133">Transmembrane helix</keyword>
<keyword evidence="1" id="KW-0472">Membrane</keyword>
<sequence length="146" mass="16852">MYEKSNGAIMRIVFMQAFAGFGIAIVLWVIMSVYLKVLSDENIVLYIMAVPVILIYLGYAYITKFGKMQYQHGILTITPVIGEVRQFSKIDYDFDVMTREFRLRRMPIASGLVIVVRRRSSGETQKFKLYGYNEDTIDIIIADLEN</sequence>
<keyword evidence="1" id="KW-0812">Transmembrane</keyword>
<evidence type="ECO:0000313" key="3">
    <source>
        <dbReference type="Proteomes" id="UP000306912"/>
    </source>
</evidence>
<feature type="transmembrane region" description="Helical" evidence="1">
    <location>
        <begin position="43"/>
        <end position="62"/>
    </location>
</feature>